<evidence type="ECO:0000313" key="1">
    <source>
        <dbReference type="EMBL" id="EFO21250.1"/>
    </source>
</evidence>
<dbReference type="InParanoid" id="A0A1S0TWP2"/>
<sequence length="113" mass="13217">MLAEYAHLCTLFFYVNISFLKYSVIRNPVQVKLRCFSNSESGTRIKWCTNRSSHIYMYTVQELIAMKRTFVIEECCIIMEGAQRNVTRVKEENEEENNFVGSAARLRQFSPST</sequence>
<reference evidence="1" key="1">
    <citation type="submission" date="2012-04" db="EMBL/GenBank/DDBJ databases">
        <title>The Genome Sequence of Loa loa.</title>
        <authorList>
            <consortium name="The Broad Institute Genome Sequencing Platform"/>
            <consortium name="Broad Institute Genome Sequencing Center for Infectious Disease"/>
            <person name="Nutman T.B."/>
            <person name="Fink D.L."/>
            <person name="Russ C."/>
            <person name="Young S."/>
            <person name="Zeng Q."/>
            <person name="Gargeya S."/>
            <person name="Alvarado L."/>
            <person name="Berlin A."/>
            <person name="Chapman S.B."/>
            <person name="Chen Z."/>
            <person name="Freedman E."/>
            <person name="Gellesch M."/>
            <person name="Goldberg J."/>
            <person name="Griggs A."/>
            <person name="Gujja S."/>
            <person name="Heilman E.R."/>
            <person name="Heiman D."/>
            <person name="Howarth C."/>
            <person name="Mehta T."/>
            <person name="Neiman D."/>
            <person name="Pearson M."/>
            <person name="Roberts A."/>
            <person name="Saif S."/>
            <person name="Shea T."/>
            <person name="Shenoy N."/>
            <person name="Sisk P."/>
            <person name="Stolte C."/>
            <person name="Sykes S."/>
            <person name="White J."/>
            <person name="Yandava C."/>
            <person name="Haas B."/>
            <person name="Henn M.R."/>
            <person name="Nusbaum C."/>
            <person name="Birren B."/>
        </authorList>
    </citation>
    <scope>NUCLEOTIDE SEQUENCE [LARGE SCALE GENOMIC DNA]</scope>
</reference>
<accession>A0A1S0TWP2</accession>
<dbReference type="EMBL" id="JH712073">
    <property type="protein sequence ID" value="EFO21250.1"/>
    <property type="molecule type" value="Genomic_DNA"/>
</dbReference>
<dbReference type="CTD" id="9944656"/>
<proteinExistence type="predicted"/>
<name>A0A1S0TWP2_LOALO</name>
<organism evidence="1">
    <name type="scientific">Loa loa</name>
    <name type="common">Eye worm</name>
    <name type="synonym">Filaria loa</name>
    <dbReference type="NCBI Taxonomy" id="7209"/>
    <lineage>
        <taxon>Eukaryota</taxon>
        <taxon>Metazoa</taxon>
        <taxon>Ecdysozoa</taxon>
        <taxon>Nematoda</taxon>
        <taxon>Chromadorea</taxon>
        <taxon>Rhabditida</taxon>
        <taxon>Spirurina</taxon>
        <taxon>Spiruromorpha</taxon>
        <taxon>Filarioidea</taxon>
        <taxon>Onchocercidae</taxon>
        <taxon>Loa</taxon>
    </lineage>
</organism>
<dbReference type="AlphaFoldDB" id="A0A1S0TWP2"/>
<dbReference type="KEGG" id="loa:LOAG_07234"/>
<gene>
    <name evidence="1" type="ORF">LOAG_07234</name>
</gene>
<protein>
    <submittedName>
        <fullName evidence="1">Uncharacterized protein</fullName>
    </submittedName>
</protein>
<dbReference type="GeneID" id="9944656"/>
<dbReference type="RefSeq" id="XP_003142816.1">
    <property type="nucleotide sequence ID" value="XM_003142768.1"/>
</dbReference>